<dbReference type="AlphaFoldDB" id="A0A917VKR7"/>
<feature type="transmembrane region" description="Helical" evidence="2">
    <location>
        <begin position="66"/>
        <end position="86"/>
    </location>
</feature>
<evidence type="ECO:0000256" key="2">
    <source>
        <dbReference type="SAM" id="Phobius"/>
    </source>
</evidence>
<dbReference type="Proteomes" id="UP000645217">
    <property type="component" value="Unassembled WGS sequence"/>
</dbReference>
<dbReference type="EMBL" id="BMNT01000019">
    <property type="protein sequence ID" value="GGK91132.1"/>
    <property type="molecule type" value="Genomic_DNA"/>
</dbReference>
<dbReference type="RefSeq" id="WP_189164287.1">
    <property type="nucleotide sequence ID" value="NZ_BMNT01000019.1"/>
</dbReference>
<feature type="transmembrane region" description="Helical" evidence="2">
    <location>
        <begin position="107"/>
        <end position="128"/>
    </location>
</feature>
<keyword evidence="2" id="KW-1133">Transmembrane helix</keyword>
<dbReference type="InterPro" id="IPR002656">
    <property type="entry name" value="Acyl_transf_3_dom"/>
</dbReference>
<proteinExistence type="predicted"/>
<keyword evidence="4" id="KW-0808">Transferase</keyword>
<feature type="transmembrane region" description="Helical" evidence="2">
    <location>
        <begin position="311"/>
        <end position="335"/>
    </location>
</feature>
<feature type="compositionally biased region" description="Low complexity" evidence="1">
    <location>
        <begin position="394"/>
        <end position="408"/>
    </location>
</feature>
<dbReference type="GO" id="GO:0009103">
    <property type="term" value="P:lipopolysaccharide biosynthetic process"/>
    <property type="evidence" value="ECO:0007669"/>
    <property type="project" value="TreeGrafter"/>
</dbReference>
<comment type="caution">
    <text evidence="4">The sequence shown here is derived from an EMBL/GenBank/DDBJ whole genome shotgun (WGS) entry which is preliminary data.</text>
</comment>
<keyword evidence="5" id="KW-1185">Reference proteome</keyword>
<dbReference type="PANTHER" id="PTHR23028:SF53">
    <property type="entry name" value="ACYL_TRANSF_3 DOMAIN-CONTAINING PROTEIN"/>
    <property type="match status" value="1"/>
</dbReference>
<accession>A0A917VKR7</accession>
<sequence length="414" mass="45255">MVASPSTRAEAPPPAVPPHLNSLTGTRFLAAMAVFGFHALCTTLFADKTWQMMPVPGTFASYLWEGNWASVSFFFILSGFVLTWSMRPGDTTAKFWRRRVLKIWPNHLLTFAAAAILFGTVLNMGFGWQSALLNVSLLHAFFPPLETWTAFNSVSWSLSNEAFFYLLFPFLVRYIGRIRPQRLWAWATGVIAVIFLVPLVATLLPGAGGMFQPWTQSPHLEFWFTSKFPPVRLLEFVFGIIMARIVLTGRRLPVGVGGSVALTAFAYVVGPHLPLTYPQAAATVIPLGLLIANMARADLSRRPSLLHGRVMVWLGEVSFAFYMCHLLVIIFGTIWLTGGRSYDFPAALGIVALLFLISLALAAAMFHLVEQPIMRRFAGTRRAGAALVPAPAAAPAAAEQPPALAGVAPTTPNP</sequence>
<feature type="transmembrane region" description="Helical" evidence="2">
    <location>
        <begin position="347"/>
        <end position="369"/>
    </location>
</feature>
<keyword evidence="2" id="KW-0812">Transmembrane</keyword>
<feature type="transmembrane region" description="Helical" evidence="2">
    <location>
        <begin position="148"/>
        <end position="171"/>
    </location>
</feature>
<dbReference type="InterPro" id="IPR050879">
    <property type="entry name" value="Acyltransferase_3"/>
</dbReference>
<evidence type="ECO:0000313" key="4">
    <source>
        <dbReference type="EMBL" id="GGK91132.1"/>
    </source>
</evidence>
<feature type="transmembrane region" description="Helical" evidence="2">
    <location>
        <begin position="254"/>
        <end position="273"/>
    </location>
</feature>
<dbReference type="GO" id="GO:0016020">
    <property type="term" value="C:membrane"/>
    <property type="evidence" value="ECO:0007669"/>
    <property type="project" value="TreeGrafter"/>
</dbReference>
<feature type="transmembrane region" description="Helical" evidence="2">
    <location>
        <begin position="183"/>
        <end position="208"/>
    </location>
</feature>
<organism evidence="4 5">
    <name type="scientific">Sphaerisporangium melleum</name>
    <dbReference type="NCBI Taxonomy" id="321316"/>
    <lineage>
        <taxon>Bacteria</taxon>
        <taxon>Bacillati</taxon>
        <taxon>Actinomycetota</taxon>
        <taxon>Actinomycetes</taxon>
        <taxon>Streptosporangiales</taxon>
        <taxon>Streptosporangiaceae</taxon>
        <taxon>Sphaerisporangium</taxon>
    </lineage>
</organism>
<keyword evidence="4" id="KW-0012">Acyltransferase</keyword>
<evidence type="ECO:0000256" key="1">
    <source>
        <dbReference type="SAM" id="MobiDB-lite"/>
    </source>
</evidence>
<feature type="transmembrane region" description="Helical" evidence="2">
    <location>
        <begin position="279"/>
        <end position="299"/>
    </location>
</feature>
<name>A0A917VKR7_9ACTN</name>
<feature type="region of interest" description="Disordered" evidence="1">
    <location>
        <begin position="394"/>
        <end position="414"/>
    </location>
</feature>
<reference evidence="4" key="2">
    <citation type="submission" date="2020-09" db="EMBL/GenBank/DDBJ databases">
        <authorList>
            <person name="Sun Q."/>
            <person name="Ohkuma M."/>
        </authorList>
    </citation>
    <scope>NUCLEOTIDE SEQUENCE</scope>
    <source>
        <strain evidence="4">JCM 13064</strain>
    </source>
</reference>
<keyword evidence="2" id="KW-0472">Membrane</keyword>
<evidence type="ECO:0000259" key="3">
    <source>
        <dbReference type="Pfam" id="PF01757"/>
    </source>
</evidence>
<dbReference type="PANTHER" id="PTHR23028">
    <property type="entry name" value="ACETYLTRANSFERASE"/>
    <property type="match status" value="1"/>
</dbReference>
<feature type="transmembrane region" description="Helical" evidence="2">
    <location>
        <begin position="228"/>
        <end position="247"/>
    </location>
</feature>
<feature type="domain" description="Acyltransferase 3" evidence="3">
    <location>
        <begin position="21"/>
        <end position="362"/>
    </location>
</feature>
<dbReference type="GO" id="GO:0016747">
    <property type="term" value="F:acyltransferase activity, transferring groups other than amino-acyl groups"/>
    <property type="evidence" value="ECO:0007669"/>
    <property type="project" value="InterPro"/>
</dbReference>
<feature type="transmembrane region" description="Helical" evidence="2">
    <location>
        <begin position="28"/>
        <end position="46"/>
    </location>
</feature>
<protein>
    <submittedName>
        <fullName evidence="4">Acyltransferase</fullName>
    </submittedName>
</protein>
<reference evidence="4" key="1">
    <citation type="journal article" date="2014" name="Int. J. Syst. Evol. Microbiol.">
        <title>Complete genome sequence of Corynebacterium casei LMG S-19264T (=DSM 44701T), isolated from a smear-ripened cheese.</title>
        <authorList>
            <consortium name="US DOE Joint Genome Institute (JGI-PGF)"/>
            <person name="Walter F."/>
            <person name="Albersmeier A."/>
            <person name="Kalinowski J."/>
            <person name="Ruckert C."/>
        </authorList>
    </citation>
    <scope>NUCLEOTIDE SEQUENCE</scope>
    <source>
        <strain evidence="4">JCM 13064</strain>
    </source>
</reference>
<gene>
    <name evidence="4" type="ORF">GCM10007964_37230</name>
</gene>
<dbReference type="Pfam" id="PF01757">
    <property type="entry name" value="Acyl_transf_3"/>
    <property type="match status" value="1"/>
</dbReference>
<evidence type="ECO:0000313" key="5">
    <source>
        <dbReference type="Proteomes" id="UP000645217"/>
    </source>
</evidence>